<dbReference type="GO" id="GO:0046872">
    <property type="term" value="F:metal ion binding"/>
    <property type="evidence" value="ECO:0007669"/>
    <property type="project" value="UniProtKB-KW"/>
</dbReference>
<dbReference type="NCBIfam" id="TIGR01418">
    <property type="entry name" value="PEP_synth"/>
    <property type="match status" value="1"/>
</dbReference>
<evidence type="ECO:0000256" key="12">
    <source>
        <dbReference type="ARBA" id="ARBA00022842"/>
    </source>
</evidence>
<keyword evidence="11 15" id="KW-0067">ATP-binding</keyword>
<dbReference type="Gene3D" id="3.50.30.10">
    <property type="entry name" value="Phosphohistidine domain"/>
    <property type="match status" value="1"/>
</dbReference>
<evidence type="ECO:0000256" key="9">
    <source>
        <dbReference type="ARBA" id="ARBA00022741"/>
    </source>
</evidence>
<comment type="catalytic activity">
    <reaction evidence="14 15">
        <text>pyruvate + ATP + H2O = phosphoenolpyruvate + AMP + phosphate + 2 H(+)</text>
        <dbReference type="Rhea" id="RHEA:11364"/>
        <dbReference type="ChEBI" id="CHEBI:15361"/>
        <dbReference type="ChEBI" id="CHEBI:15377"/>
        <dbReference type="ChEBI" id="CHEBI:15378"/>
        <dbReference type="ChEBI" id="CHEBI:30616"/>
        <dbReference type="ChEBI" id="CHEBI:43474"/>
        <dbReference type="ChEBI" id="CHEBI:58702"/>
        <dbReference type="ChEBI" id="CHEBI:456215"/>
        <dbReference type="EC" id="2.7.9.2"/>
    </reaction>
</comment>
<evidence type="ECO:0000259" key="17">
    <source>
        <dbReference type="Pfam" id="PF01326"/>
    </source>
</evidence>
<organism evidence="19 21">
    <name type="scientific">Cryobacterium roopkundense</name>
    <dbReference type="NCBI Taxonomy" id="1001240"/>
    <lineage>
        <taxon>Bacteria</taxon>
        <taxon>Bacillati</taxon>
        <taxon>Actinomycetota</taxon>
        <taxon>Actinomycetes</taxon>
        <taxon>Micrococcales</taxon>
        <taxon>Microbacteriaceae</taxon>
        <taxon>Cryobacterium</taxon>
    </lineage>
</organism>
<evidence type="ECO:0000313" key="21">
    <source>
        <dbReference type="Proteomes" id="UP000029864"/>
    </source>
</evidence>
<dbReference type="FunFam" id="3.30.470.20:FF:000017">
    <property type="entry name" value="Phosphoenolpyruvate synthase"/>
    <property type="match status" value="1"/>
</dbReference>
<dbReference type="InterPro" id="IPR018274">
    <property type="entry name" value="PEP_util_AS"/>
</dbReference>
<evidence type="ECO:0000256" key="11">
    <source>
        <dbReference type="ARBA" id="ARBA00022840"/>
    </source>
</evidence>
<comment type="cofactor">
    <cofactor evidence="1 15">
        <name>Mg(2+)</name>
        <dbReference type="ChEBI" id="CHEBI:18420"/>
    </cofactor>
</comment>
<dbReference type="InterPro" id="IPR036637">
    <property type="entry name" value="Phosphohistidine_dom_sf"/>
</dbReference>
<dbReference type="Gene3D" id="3.20.20.60">
    <property type="entry name" value="Phosphoenolpyruvate-binding domains"/>
    <property type="match status" value="1"/>
</dbReference>
<keyword evidence="10 15" id="KW-0418">Kinase</keyword>
<evidence type="ECO:0000256" key="5">
    <source>
        <dbReference type="ARBA" id="ARBA00011996"/>
    </source>
</evidence>
<dbReference type="SUPFAM" id="SSF51621">
    <property type="entry name" value="Phosphoenolpyruvate/pyruvate domain"/>
    <property type="match status" value="1"/>
</dbReference>
<dbReference type="InterPro" id="IPR006319">
    <property type="entry name" value="PEP_synth"/>
</dbReference>
<dbReference type="NCBIfam" id="NF005057">
    <property type="entry name" value="PRK06464.1"/>
    <property type="match status" value="1"/>
</dbReference>
<dbReference type="OrthoDB" id="9765468at2"/>
<dbReference type="Proteomes" id="UP000029864">
    <property type="component" value="Unassembled WGS sequence"/>
</dbReference>
<dbReference type="Gene3D" id="3.30.470.20">
    <property type="entry name" value="ATP-grasp fold, B domain"/>
    <property type="match status" value="1"/>
</dbReference>
<keyword evidence="7 15" id="KW-0808">Transferase</keyword>
<comment type="caution">
    <text evidence="19">The sequence shown here is derived from an EMBL/GenBank/DDBJ whole genome shotgun (WGS) entry which is preliminary data.</text>
</comment>
<dbReference type="EMBL" id="JPXF01000157">
    <property type="protein sequence ID" value="KGJ71663.1"/>
    <property type="molecule type" value="Genomic_DNA"/>
</dbReference>
<evidence type="ECO:0000256" key="2">
    <source>
        <dbReference type="ARBA" id="ARBA00002988"/>
    </source>
</evidence>
<comment type="function">
    <text evidence="2 15">Catalyzes the phosphorylation of pyruvate to phosphoenolpyruvate.</text>
</comment>
<keyword evidence="9 15" id="KW-0547">Nucleotide-binding</keyword>
<evidence type="ECO:0000313" key="22">
    <source>
        <dbReference type="Proteomes" id="UP000561726"/>
    </source>
</evidence>
<evidence type="ECO:0000259" key="16">
    <source>
        <dbReference type="Pfam" id="PF00391"/>
    </source>
</evidence>
<dbReference type="SUPFAM" id="SSF52009">
    <property type="entry name" value="Phosphohistidine domain"/>
    <property type="match status" value="1"/>
</dbReference>
<feature type="domain" description="PEP-utilising enzyme mobile" evidence="16">
    <location>
        <begin position="386"/>
        <end position="455"/>
    </location>
</feature>
<evidence type="ECO:0000256" key="8">
    <source>
        <dbReference type="ARBA" id="ARBA00022723"/>
    </source>
</evidence>
<accession>A0A099J2J6</accession>
<dbReference type="AlphaFoldDB" id="A0A099J2J6"/>
<dbReference type="Pfam" id="PF02896">
    <property type="entry name" value="PEP-utilizers_C"/>
    <property type="match status" value="1"/>
</dbReference>
<dbReference type="FunFam" id="3.30.1490.20:FF:000010">
    <property type="entry name" value="Phosphoenolpyruvate synthase"/>
    <property type="match status" value="1"/>
</dbReference>
<evidence type="ECO:0000256" key="13">
    <source>
        <dbReference type="ARBA" id="ARBA00033470"/>
    </source>
</evidence>
<dbReference type="InterPro" id="IPR015813">
    <property type="entry name" value="Pyrv/PenolPyrv_kinase-like_dom"/>
</dbReference>
<keyword evidence="21" id="KW-1185">Reference proteome</keyword>
<evidence type="ECO:0000256" key="1">
    <source>
        <dbReference type="ARBA" id="ARBA00001946"/>
    </source>
</evidence>
<dbReference type="PANTHER" id="PTHR43030:SF1">
    <property type="entry name" value="PHOSPHOENOLPYRUVATE SYNTHASE"/>
    <property type="match status" value="1"/>
</dbReference>
<dbReference type="RefSeq" id="WP_035840709.1">
    <property type="nucleotide sequence ID" value="NZ_JACHBQ010000001.1"/>
</dbReference>
<evidence type="ECO:0000313" key="19">
    <source>
        <dbReference type="EMBL" id="KGJ71663.1"/>
    </source>
</evidence>
<dbReference type="GO" id="GO:0008986">
    <property type="term" value="F:pyruvate, water dikinase activity"/>
    <property type="evidence" value="ECO:0007669"/>
    <property type="project" value="UniProtKB-EC"/>
</dbReference>
<evidence type="ECO:0000259" key="18">
    <source>
        <dbReference type="Pfam" id="PF02896"/>
    </source>
</evidence>
<reference evidence="19 21" key="1">
    <citation type="submission" date="2014-08" db="EMBL/GenBank/DDBJ databases">
        <authorList>
            <person name="Sisinthy S."/>
        </authorList>
    </citation>
    <scope>NUCLEOTIDE SEQUENCE [LARGE SCALE GENOMIC DNA]</scope>
    <source>
        <strain evidence="19 21">RuG17</strain>
    </source>
</reference>
<protein>
    <recommendedName>
        <fullName evidence="6 15">Phosphoenolpyruvate synthase</fullName>
        <shortName evidence="15">PEP synthase</shortName>
        <ecNumber evidence="5 15">2.7.9.2</ecNumber>
    </recommendedName>
    <alternativeName>
        <fullName evidence="13 15">Pyruvate, water dikinase</fullName>
    </alternativeName>
</protein>
<dbReference type="GO" id="GO:0005524">
    <property type="term" value="F:ATP binding"/>
    <property type="evidence" value="ECO:0007669"/>
    <property type="project" value="UniProtKB-KW"/>
</dbReference>
<evidence type="ECO:0000256" key="6">
    <source>
        <dbReference type="ARBA" id="ARBA00021623"/>
    </source>
</evidence>
<dbReference type="STRING" id="1001240.GY21_20650"/>
<dbReference type="Pfam" id="PF01326">
    <property type="entry name" value="PPDK_N"/>
    <property type="match status" value="1"/>
</dbReference>
<gene>
    <name evidence="20" type="ORF">BJ997_000508</name>
    <name evidence="19" type="ORF">GY21_20650</name>
</gene>
<feature type="domain" description="PEP-utilising enzyme C-terminal" evidence="18">
    <location>
        <begin position="475"/>
        <end position="789"/>
    </location>
</feature>
<dbReference type="UniPathway" id="UPA00138"/>
<dbReference type="InterPro" id="IPR000121">
    <property type="entry name" value="PEP_util_C"/>
</dbReference>
<dbReference type="Proteomes" id="UP000561726">
    <property type="component" value="Unassembled WGS sequence"/>
</dbReference>
<comment type="similarity">
    <text evidence="4 15">Belongs to the PEP-utilizing enzyme family.</text>
</comment>
<dbReference type="InterPro" id="IPR023151">
    <property type="entry name" value="PEP_util_CS"/>
</dbReference>
<keyword evidence="12 15" id="KW-0460">Magnesium</keyword>
<dbReference type="InterPro" id="IPR008279">
    <property type="entry name" value="PEP-util_enz_mobile_dom"/>
</dbReference>
<dbReference type="GO" id="GO:0006094">
    <property type="term" value="P:gluconeogenesis"/>
    <property type="evidence" value="ECO:0007669"/>
    <property type="project" value="UniProtKB-UniPathway"/>
</dbReference>
<evidence type="ECO:0000256" key="3">
    <source>
        <dbReference type="ARBA" id="ARBA00004742"/>
    </source>
</evidence>
<feature type="domain" description="Pyruvate phosphate dikinase AMP/ATP-binding" evidence="17">
    <location>
        <begin position="18"/>
        <end position="343"/>
    </location>
</feature>
<dbReference type="EMBL" id="JACHBQ010000001">
    <property type="protein sequence ID" value="MBB5639960.1"/>
    <property type="molecule type" value="Genomic_DNA"/>
</dbReference>
<dbReference type="eggNOG" id="COG1080">
    <property type="taxonomic scope" value="Bacteria"/>
</dbReference>
<dbReference type="PANTHER" id="PTHR43030">
    <property type="entry name" value="PHOSPHOENOLPYRUVATE SYNTHASE"/>
    <property type="match status" value="1"/>
</dbReference>
<proteinExistence type="inferred from homology"/>
<reference evidence="20 22" key="2">
    <citation type="submission" date="2020-08" db="EMBL/GenBank/DDBJ databases">
        <title>Sequencing the genomes of 1000 actinobacteria strains.</title>
        <authorList>
            <person name="Klenk H.-P."/>
        </authorList>
    </citation>
    <scope>NUCLEOTIDE SEQUENCE [LARGE SCALE GENOMIC DNA]</scope>
    <source>
        <strain evidence="20 22">DSM 21065</strain>
    </source>
</reference>
<evidence type="ECO:0000313" key="20">
    <source>
        <dbReference type="EMBL" id="MBB5639960.1"/>
    </source>
</evidence>
<dbReference type="PROSITE" id="PS00370">
    <property type="entry name" value="PEP_ENZYMES_PHOS_SITE"/>
    <property type="match status" value="1"/>
</dbReference>
<dbReference type="Pfam" id="PF00391">
    <property type="entry name" value="PEP-utilizers"/>
    <property type="match status" value="1"/>
</dbReference>
<dbReference type="InterPro" id="IPR002192">
    <property type="entry name" value="PPDK_AMP/ATP-bd"/>
</dbReference>
<dbReference type="eggNOG" id="COG0574">
    <property type="taxonomic scope" value="Bacteria"/>
</dbReference>
<dbReference type="PIRSF" id="PIRSF000854">
    <property type="entry name" value="PEP_synthase"/>
    <property type="match status" value="1"/>
</dbReference>
<name>A0A099J2J6_9MICO</name>
<evidence type="ECO:0000256" key="15">
    <source>
        <dbReference type="PIRNR" id="PIRNR000854"/>
    </source>
</evidence>
<evidence type="ECO:0000256" key="7">
    <source>
        <dbReference type="ARBA" id="ARBA00022679"/>
    </source>
</evidence>
<dbReference type="SUPFAM" id="SSF56059">
    <property type="entry name" value="Glutathione synthetase ATP-binding domain-like"/>
    <property type="match status" value="1"/>
</dbReference>
<keyword evidence="8 15" id="KW-0479">Metal-binding</keyword>
<dbReference type="PROSITE" id="PS00742">
    <property type="entry name" value="PEP_ENZYMES_2"/>
    <property type="match status" value="1"/>
</dbReference>
<dbReference type="InterPro" id="IPR013815">
    <property type="entry name" value="ATP_grasp_subdomain_1"/>
</dbReference>
<evidence type="ECO:0000256" key="4">
    <source>
        <dbReference type="ARBA" id="ARBA00007837"/>
    </source>
</evidence>
<evidence type="ECO:0000256" key="10">
    <source>
        <dbReference type="ARBA" id="ARBA00022777"/>
    </source>
</evidence>
<dbReference type="Gene3D" id="3.30.1490.20">
    <property type="entry name" value="ATP-grasp fold, A domain"/>
    <property type="match status" value="1"/>
</dbReference>
<sequence>MRESTVVWFDEIGLADIAAVGGKNASLGEMVRTLAAEGVRVPDGFATTANAYREFIAENGIEIPLRRELDRYHSGDATLRETGQALRELFLSGEFAPDAAHGIRQAYRRLGKTTGSANPAVAVRSSATAEDLPDASFAGQQETFLNVTGERDLLDACRRCYASLFTDRAISYREMKNFDHLDVALSIGVQRMIRSDLGGSGVMFSIDTDSGFPGVAVISAAWGLGETVVQGVVDPDKYLVFKALLERPGCTPIIEKTLGAKERKMVYAAGGSARTRTIDTNERERQAFVLSDTDIVQLGRWAVIVEKHYGRPMDMEWAKDGQTQELFMVQARPETVQSRASATRFAVSHLIESGPLLVSGIAIGDKIAAGRACVIRDSADIENFVDGAILVTEMTDPDWVPIMARAAGIVTDHGGPTSHAAIVSRELGVPAVVGTRRATETLTDGEVITLSCAEGDEGYVYAGGLAFVTEDVDLGTVPTTHTRVMVNIASPAAAFEWWRLPAAGVGLARMEFIINNLIKIHPMALVHPERVSDAAARREIARLTRGYDDPQEYFVQTLALGIAKLTAPYHPNPVIVGLSDFKTNEYAHLIGGADFEHAEENPMLGFRGASRYYDDRYREGFALECRAIKQVRERIGFDNVKVMVPFCRTTGEADRVLAAMAENGLVRGEDGLQVYMMCEIPANVILADKFATRFDGFSIGSNDLTQLVLGVDRDAEDLATLFDERDEAVLSMISEAIRKAHAAGITIGICGQGPSNHPDFAAFLVQEGIDSISLNPDSFLRAVSRIAEAEAQLDTL</sequence>
<comment type="pathway">
    <text evidence="3 15">Carbohydrate biosynthesis; gluconeogenesis.</text>
</comment>
<keyword evidence="19" id="KW-0670">Pyruvate</keyword>
<dbReference type="EC" id="2.7.9.2" evidence="5 15"/>
<dbReference type="InterPro" id="IPR040442">
    <property type="entry name" value="Pyrv_kinase-like_dom_sf"/>
</dbReference>
<evidence type="ECO:0000256" key="14">
    <source>
        <dbReference type="ARBA" id="ARBA00047700"/>
    </source>
</evidence>